<dbReference type="Gene3D" id="1.10.10.10">
    <property type="entry name" value="Winged helix-like DNA-binding domain superfamily/Winged helix DNA-binding domain"/>
    <property type="match status" value="1"/>
</dbReference>
<proteinExistence type="predicted"/>
<dbReference type="Proteomes" id="UP001500866">
    <property type="component" value="Unassembled WGS sequence"/>
</dbReference>
<evidence type="ECO:0000256" key="1">
    <source>
        <dbReference type="ARBA" id="ARBA00023015"/>
    </source>
</evidence>
<accession>A0ABN1FWB4</accession>
<dbReference type="SUPFAM" id="SSF46785">
    <property type="entry name" value="Winged helix' DNA-binding domain"/>
    <property type="match status" value="1"/>
</dbReference>
<dbReference type="InterPro" id="IPR036388">
    <property type="entry name" value="WH-like_DNA-bd_sf"/>
</dbReference>
<evidence type="ECO:0000313" key="6">
    <source>
        <dbReference type="Proteomes" id="UP001500866"/>
    </source>
</evidence>
<evidence type="ECO:0000256" key="2">
    <source>
        <dbReference type="ARBA" id="ARBA00023125"/>
    </source>
</evidence>
<dbReference type="InterPro" id="IPR002577">
    <property type="entry name" value="HTH_HxlR"/>
</dbReference>
<dbReference type="InterPro" id="IPR036390">
    <property type="entry name" value="WH_DNA-bd_sf"/>
</dbReference>
<comment type="caution">
    <text evidence="5">The sequence shown here is derived from an EMBL/GenBank/DDBJ whole genome shotgun (WGS) entry which is preliminary data.</text>
</comment>
<organism evidence="5 6">
    <name type="scientific">Virgibacillus siamensis</name>
    <dbReference type="NCBI Taxonomy" id="480071"/>
    <lineage>
        <taxon>Bacteria</taxon>
        <taxon>Bacillati</taxon>
        <taxon>Bacillota</taxon>
        <taxon>Bacilli</taxon>
        <taxon>Bacillales</taxon>
        <taxon>Bacillaceae</taxon>
        <taxon>Virgibacillus</taxon>
    </lineage>
</organism>
<feature type="domain" description="HTH hxlR-type" evidence="4">
    <location>
        <begin position="9"/>
        <end position="107"/>
    </location>
</feature>
<keyword evidence="1" id="KW-0805">Transcription regulation</keyword>
<keyword evidence="3" id="KW-0804">Transcription</keyword>
<keyword evidence="2" id="KW-0238">DNA-binding</keyword>
<gene>
    <name evidence="5" type="ORF">GCM10009001_14320</name>
</gene>
<dbReference type="PROSITE" id="PS51118">
    <property type="entry name" value="HTH_HXLR"/>
    <property type="match status" value="1"/>
</dbReference>
<protein>
    <submittedName>
        <fullName evidence="5">Helix-turn-helix domain-containing protein</fullName>
    </submittedName>
</protein>
<sequence>MDIRIEYDHPIEVTLEVVCGKWKGVILCRLLRKTLRFGELRKQIPKISQKMLAQQLRELEDDGLVKRVSYNQIPPKVEYSLTSYGEDLEPALSMLSKWGENHVEVVADSKSIDPVKE</sequence>
<dbReference type="PANTHER" id="PTHR33204">
    <property type="entry name" value="TRANSCRIPTIONAL REGULATOR, MARR FAMILY"/>
    <property type="match status" value="1"/>
</dbReference>
<evidence type="ECO:0000259" key="4">
    <source>
        <dbReference type="PROSITE" id="PS51118"/>
    </source>
</evidence>
<dbReference type="PANTHER" id="PTHR33204:SF29">
    <property type="entry name" value="TRANSCRIPTIONAL REGULATOR"/>
    <property type="match status" value="1"/>
</dbReference>
<keyword evidence="6" id="KW-1185">Reference proteome</keyword>
<reference evidence="5 6" key="1">
    <citation type="journal article" date="2019" name="Int. J. Syst. Evol. Microbiol.">
        <title>The Global Catalogue of Microorganisms (GCM) 10K type strain sequencing project: providing services to taxonomists for standard genome sequencing and annotation.</title>
        <authorList>
            <consortium name="The Broad Institute Genomics Platform"/>
            <consortium name="The Broad Institute Genome Sequencing Center for Infectious Disease"/>
            <person name="Wu L."/>
            <person name="Ma J."/>
        </authorList>
    </citation>
    <scope>NUCLEOTIDE SEQUENCE [LARGE SCALE GENOMIC DNA]</scope>
    <source>
        <strain evidence="5 6">JCM 15395</strain>
    </source>
</reference>
<dbReference type="EMBL" id="BAAADS010000009">
    <property type="protein sequence ID" value="GAA0599176.1"/>
    <property type="molecule type" value="Genomic_DNA"/>
</dbReference>
<name>A0ABN1FWB4_9BACI</name>
<dbReference type="InterPro" id="IPR011991">
    <property type="entry name" value="ArsR-like_HTH"/>
</dbReference>
<dbReference type="Pfam" id="PF01638">
    <property type="entry name" value="HxlR"/>
    <property type="match status" value="1"/>
</dbReference>
<evidence type="ECO:0000256" key="3">
    <source>
        <dbReference type="ARBA" id="ARBA00023163"/>
    </source>
</evidence>
<evidence type="ECO:0000313" key="5">
    <source>
        <dbReference type="EMBL" id="GAA0599176.1"/>
    </source>
</evidence>
<dbReference type="CDD" id="cd00090">
    <property type="entry name" value="HTH_ARSR"/>
    <property type="match status" value="1"/>
</dbReference>